<dbReference type="GO" id="GO:0005634">
    <property type="term" value="C:nucleus"/>
    <property type="evidence" value="ECO:0007669"/>
    <property type="project" value="TreeGrafter"/>
</dbReference>
<evidence type="ECO:0000256" key="2">
    <source>
        <dbReference type="ARBA" id="ARBA00022694"/>
    </source>
</evidence>
<protein>
    <recommendedName>
        <fullName evidence="4">tRNA pseudouridine synthase</fullName>
        <ecNumber evidence="4">5.4.99.12</ecNumber>
    </recommendedName>
</protein>
<evidence type="ECO:0000256" key="4">
    <source>
        <dbReference type="RuleBase" id="RU003792"/>
    </source>
</evidence>
<dbReference type="Proteomes" id="UP000326759">
    <property type="component" value="Unassembled WGS sequence"/>
</dbReference>
<dbReference type="InterPro" id="IPR001406">
    <property type="entry name" value="PsdUridine_synth_TruA"/>
</dbReference>
<dbReference type="OrthoDB" id="25767at2759"/>
<dbReference type="InterPro" id="IPR020095">
    <property type="entry name" value="PsdUridine_synth_TruA_C"/>
</dbReference>
<comment type="similarity">
    <text evidence="1 4">Belongs to the tRNA pseudouridine synthase TruA family.</text>
</comment>
<evidence type="ECO:0000256" key="3">
    <source>
        <dbReference type="ARBA" id="ARBA00023235"/>
    </source>
</evidence>
<dbReference type="AlphaFoldDB" id="A0A5N5T1X8"/>
<evidence type="ECO:0000259" key="5">
    <source>
        <dbReference type="Pfam" id="PF01416"/>
    </source>
</evidence>
<reference evidence="6 7" key="1">
    <citation type="journal article" date="2019" name="PLoS Biol.">
        <title>Sex chromosomes control vertical transmission of feminizing Wolbachia symbionts in an isopod.</title>
        <authorList>
            <person name="Becking T."/>
            <person name="Chebbi M.A."/>
            <person name="Giraud I."/>
            <person name="Moumen B."/>
            <person name="Laverre T."/>
            <person name="Caubet Y."/>
            <person name="Peccoud J."/>
            <person name="Gilbert C."/>
            <person name="Cordaux R."/>
        </authorList>
    </citation>
    <scope>NUCLEOTIDE SEQUENCE [LARGE SCALE GENOMIC DNA]</scope>
    <source>
        <strain evidence="6">ANa2</strain>
        <tissue evidence="6">Whole body excluding digestive tract and cuticle</tissue>
    </source>
</reference>
<gene>
    <name evidence="6" type="primary">PUS3</name>
    <name evidence="6" type="ORF">Anas_13413</name>
</gene>
<feature type="domain" description="Pseudouridine synthase I TruA alpha/beta" evidence="5">
    <location>
        <begin position="9"/>
        <end position="111"/>
    </location>
</feature>
<dbReference type="InterPro" id="IPR020103">
    <property type="entry name" value="PsdUridine_synth_cat_dom_sf"/>
</dbReference>
<keyword evidence="3 4" id="KW-0413">Isomerase</keyword>
<evidence type="ECO:0000313" key="6">
    <source>
        <dbReference type="EMBL" id="KAB7500147.1"/>
    </source>
</evidence>
<organism evidence="6 7">
    <name type="scientific">Armadillidium nasatum</name>
    <dbReference type="NCBI Taxonomy" id="96803"/>
    <lineage>
        <taxon>Eukaryota</taxon>
        <taxon>Metazoa</taxon>
        <taxon>Ecdysozoa</taxon>
        <taxon>Arthropoda</taxon>
        <taxon>Crustacea</taxon>
        <taxon>Multicrustacea</taxon>
        <taxon>Malacostraca</taxon>
        <taxon>Eumalacostraca</taxon>
        <taxon>Peracarida</taxon>
        <taxon>Isopoda</taxon>
        <taxon>Oniscidea</taxon>
        <taxon>Crinocheta</taxon>
        <taxon>Armadillidiidae</taxon>
        <taxon>Armadillidium</taxon>
    </lineage>
</organism>
<comment type="catalytic activity">
    <reaction evidence="4">
        <text>uridine(38/39/40) in tRNA = pseudouridine(38/39/40) in tRNA</text>
        <dbReference type="Rhea" id="RHEA:22376"/>
        <dbReference type="Rhea" id="RHEA-COMP:10085"/>
        <dbReference type="Rhea" id="RHEA-COMP:10087"/>
        <dbReference type="ChEBI" id="CHEBI:65314"/>
        <dbReference type="ChEBI" id="CHEBI:65315"/>
        <dbReference type="EC" id="5.4.99.12"/>
    </reaction>
</comment>
<dbReference type="Pfam" id="PF01416">
    <property type="entry name" value="PseudoU_synth_1"/>
    <property type="match status" value="1"/>
</dbReference>
<dbReference type="GO" id="GO:1990481">
    <property type="term" value="P:mRNA pseudouridine synthesis"/>
    <property type="evidence" value="ECO:0007669"/>
    <property type="project" value="TreeGrafter"/>
</dbReference>
<keyword evidence="7" id="KW-1185">Reference proteome</keyword>
<keyword evidence="2 4" id="KW-0819">tRNA processing</keyword>
<dbReference type="SUPFAM" id="SSF55120">
    <property type="entry name" value="Pseudouridine synthase"/>
    <property type="match status" value="1"/>
</dbReference>
<accession>A0A5N5T1X8</accession>
<dbReference type="PANTHER" id="PTHR11142">
    <property type="entry name" value="PSEUDOURIDYLATE SYNTHASE"/>
    <property type="match status" value="1"/>
</dbReference>
<dbReference type="GO" id="GO:0003723">
    <property type="term" value="F:RNA binding"/>
    <property type="evidence" value="ECO:0007669"/>
    <property type="project" value="InterPro"/>
</dbReference>
<dbReference type="Gene3D" id="3.30.70.660">
    <property type="entry name" value="Pseudouridine synthase I, catalytic domain, C-terminal subdomain"/>
    <property type="match status" value="1"/>
</dbReference>
<dbReference type="EMBL" id="SEYY01015041">
    <property type="protein sequence ID" value="KAB7500147.1"/>
    <property type="molecule type" value="Genomic_DNA"/>
</dbReference>
<proteinExistence type="inferred from homology"/>
<dbReference type="EC" id="5.4.99.12" evidence="4"/>
<name>A0A5N5T1X8_9CRUS</name>
<evidence type="ECO:0000313" key="7">
    <source>
        <dbReference type="Proteomes" id="UP000326759"/>
    </source>
</evidence>
<dbReference type="GO" id="GO:0160147">
    <property type="term" value="F:tRNA pseudouridine(38-40) synthase activity"/>
    <property type="evidence" value="ECO:0007669"/>
    <property type="project" value="UniProtKB-EC"/>
</dbReference>
<dbReference type="GO" id="GO:0031119">
    <property type="term" value="P:tRNA pseudouridine synthesis"/>
    <property type="evidence" value="ECO:0007669"/>
    <property type="project" value="TreeGrafter"/>
</dbReference>
<dbReference type="PANTHER" id="PTHR11142:SF5">
    <property type="entry name" value="TRNA PSEUDOURIDINE(38_39) SYNTHASE"/>
    <property type="match status" value="1"/>
</dbReference>
<dbReference type="InterPro" id="IPR020097">
    <property type="entry name" value="PsdUridine_synth_TruA_a/b_dom"/>
</dbReference>
<evidence type="ECO:0000256" key="1">
    <source>
        <dbReference type="ARBA" id="ARBA00009375"/>
    </source>
</evidence>
<sequence>MDVGNGVISFKRKILSVNIRELEEKDTNDLCSSKKNNLFENGYKMCVATIEGVAFLWHQIRSIMTILFLVGEGKEEPSIVGKLLDVKNCIRKPQYGFASEIGLNLYDAQFDNVRWHYDKENLKVTISQLQSLWAEHATKESMLHSMLKDLSFCLQQNCNENLIPSNQHLFSHLDVKVKNYRPLMERPTCESLEERVEHYVKRRKLDASVLKQIEGCEPKYEQESEKTAKDKS</sequence>
<dbReference type="GO" id="GO:0005737">
    <property type="term" value="C:cytoplasm"/>
    <property type="evidence" value="ECO:0007669"/>
    <property type="project" value="TreeGrafter"/>
</dbReference>
<comment type="caution">
    <text evidence="6">The sequence shown here is derived from an EMBL/GenBank/DDBJ whole genome shotgun (WGS) entry which is preliminary data.</text>
</comment>